<organism evidence="1 2">
    <name type="scientific">Photobacterium aquimaris</name>
    <dbReference type="NCBI Taxonomy" id="512643"/>
    <lineage>
        <taxon>Bacteria</taxon>
        <taxon>Pseudomonadati</taxon>
        <taxon>Pseudomonadota</taxon>
        <taxon>Gammaproteobacteria</taxon>
        <taxon>Vibrionales</taxon>
        <taxon>Vibrionaceae</taxon>
        <taxon>Photobacterium</taxon>
    </lineage>
</organism>
<proteinExistence type="predicted"/>
<name>A0A1Y6KVN0_9GAMM</name>
<evidence type="ECO:0000313" key="2">
    <source>
        <dbReference type="Proteomes" id="UP000196485"/>
    </source>
</evidence>
<reference evidence="2" key="1">
    <citation type="submission" date="2017-06" db="EMBL/GenBank/DDBJ databases">
        <authorList>
            <person name="Rodrigo-Torres L."/>
            <person name="Arahal R. D."/>
            <person name="Lucena T."/>
        </authorList>
    </citation>
    <scope>NUCLEOTIDE SEQUENCE [LARGE SCALE GENOMIC DNA]</scope>
    <source>
        <strain evidence="2">type strain: CECT 9192</strain>
    </source>
</reference>
<protein>
    <submittedName>
        <fullName evidence="1">Uncharacterized protein</fullName>
    </submittedName>
</protein>
<dbReference type="Proteomes" id="UP000196485">
    <property type="component" value="Unassembled WGS sequence"/>
</dbReference>
<dbReference type="EMBL" id="FYAH01000002">
    <property type="protein sequence ID" value="SMY16230.1"/>
    <property type="molecule type" value="Genomic_DNA"/>
</dbReference>
<keyword evidence="2" id="KW-1185">Reference proteome</keyword>
<accession>A0A1Y6KVN0</accession>
<dbReference type="AlphaFoldDB" id="A0A1Y6KVN0"/>
<evidence type="ECO:0000313" key="1">
    <source>
        <dbReference type="EMBL" id="SMY16230.1"/>
    </source>
</evidence>
<sequence>MMKAARLKAAKESGQTVNQLAIAGTRLNHNEASHCYGNLNRGNGGGGFKFT</sequence>
<gene>
    <name evidence="1" type="ORF">PAQU9191_01461</name>
</gene>